<evidence type="ECO:0000313" key="2">
    <source>
        <dbReference type="EMBL" id="AEF80219.1"/>
    </source>
</evidence>
<sequence length="50" mass="5874">MYGSSFYHASGNTADYKTLEIISNRFILYTSVNIFTGIRLYILHETKIFY</sequence>
<dbReference type="HOGENOM" id="CLU_3123835_0_0_12"/>
<keyword evidence="3" id="KW-1185">Reference proteome</keyword>
<evidence type="ECO:0000313" key="3">
    <source>
        <dbReference type="Proteomes" id="UP000009222"/>
    </source>
</evidence>
<proteinExistence type="predicted"/>
<gene>
    <name evidence="2" type="ordered locus">TREAZ_2075</name>
</gene>
<organism evidence="2 3">
    <name type="scientific">Leadbettera azotonutricia (strain ATCC BAA-888 / DSM 13862 / ZAS-9)</name>
    <name type="common">Treponema azotonutricium</name>
    <dbReference type="NCBI Taxonomy" id="545695"/>
    <lineage>
        <taxon>Bacteria</taxon>
        <taxon>Pseudomonadati</taxon>
        <taxon>Spirochaetota</taxon>
        <taxon>Spirochaetia</taxon>
        <taxon>Spirochaetales</taxon>
        <taxon>Breznakiellaceae</taxon>
        <taxon>Leadbettera</taxon>
    </lineage>
</organism>
<dbReference type="AlphaFoldDB" id="F5Y9Y8"/>
<dbReference type="KEGG" id="taz:TREAZ_2075"/>
<dbReference type="STRING" id="545695.TREAZ_2075"/>
<name>F5Y9Y8_LEAAZ</name>
<dbReference type="InParanoid" id="F5Y9Y8"/>
<keyword evidence="1" id="KW-0812">Transmembrane</keyword>
<keyword evidence="1" id="KW-0472">Membrane</keyword>
<accession>F5Y9Y8</accession>
<reference evidence="2 3" key="2">
    <citation type="journal article" date="2011" name="ISME J.">
        <title>RNA-seq reveals cooperative metabolic interactions between two termite-gut spirochete species in co-culture.</title>
        <authorList>
            <person name="Rosenthal A.Z."/>
            <person name="Matson E.G."/>
            <person name="Eldar A."/>
            <person name="Leadbetter J.R."/>
        </authorList>
    </citation>
    <scope>NUCLEOTIDE SEQUENCE [LARGE SCALE GENOMIC DNA]</scope>
    <source>
        <strain evidence="3">ATCC BAA-888 / DSM 13862 / ZAS-9</strain>
    </source>
</reference>
<reference evidence="3" key="1">
    <citation type="submission" date="2009-12" db="EMBL/GenBank/DDBJ databases">
        <title>Complete sequence of Treponema azotonutricium strain ZAS-9.</title>
        <authorList>
            <person name="Tetu S.G."/>
            <person name="Matson E."/>
            <person name="Ren Q."/>
            <person name="Seshadri R."/>
            <person name="Elbourne L."/>
            <person name="Hassan K.A."/>
            <person name="Durkin A."/>
            <person name="Radune D."/>
            <person name="Mohamoud Y."/>
            <person name="Shay R."/>
            <person name="Jin S."/>
            <person name="Zhang X."/>
            <person name="Lucey K."/>
            <person name="Ballor N.R."/>
            <person name="Ottesen E."/>
            <person name="Rosenthal R."/>
            <person name="Allen A."/>
            <person name="Leadbetter J.R."/>
            <person name="Paulsen I.T."/>
        </authorList>
    </citation>
    <scope>NUCLEOTIDE SEQUENCE [LARGE SCALE GENOMIC DNA]</scope>
    <source>
        <strain evidence="3">ATCC BAA-888 / DSM 13862 / ZAS-9</strain>
    </source>
</reference>
<evidence type="ECO:0000256" key="1">
    <source>
        <dbReference type="SAM" id="Phobius"/>
    </source>
</evidence>
<keyword evidence="1" id="KW-1133">Transmembrane helix</keyword>
<dbReference type="Proteomes" id="UP000009222">
    <property type="component" value="Chromosome"/>
</dbReference>
<dbReference type="EMBL" id="CP001841">
    <property type="protein sequence ID" value="AEF80219.1"/>
    <property type="molecule type" value="Genomic_DNA"/>
</dbReference>
<protein>
    <submittedName>
        <fullName evidence="2">Uncharacterized protein</fullName>
    </submittedName>
</protein>
<feature type="transmembrane region" description="Helical" evidence="1">
    <location>
        <begin position="26"/>
        <end position="43"/>
    </location>
</feature>